<dbReference type="SUPFAM" id="SSF51735">
    <property type="entry name" value="NAD(P)-binding Rossmann-fold domains"/>
    <property type="match status" value="1"/>
</dbReference>
<dbReference type="CDD" id="cd05266">
    <property type="entry name" value="SDR_a4"/>
    <property type="match status" value="1"/>
</dbReference>
<dbReference type="InterPro" id="IPR036291">
    <property type="entry name" value="NAD(P)-bd_dom_sf"/>
</dbReference>
<dbReference type="Gene3D" id="3.40.50.720">
    <property type="entry name" value="NAD(P)-binding Rossmann-like Domain"/>
    <property type="match status" value="1"/>
</dbReference>
<dbReference type="InterPro" id="IPR001509">
    <property type="entry name" value="Epimerase_deHydtase"/>
</dbReference>
<name>A0A285CQ98_9RHOB</name>
<sequence>MGRAADQALPLAADRKAADTCAMKTLLSLGHGYCARALARRLIPQGWRVIGTTRSPDKATELAAEGVEPLIWPADIGPALAQATHVLASAAPGPGGDPFLAVHTSRMAKARPEWVGYLSTTGVYGDHGGGWVDEDTPLTPSTERGRARVAAEAEWQALGLPLHIFRLAGIYGPGRGPFEKVRDGTARRIVKPGQVFSRTHVDDIAQVLEASMRHPDPGAIYNVCDDDPAPPEDVLGYAAELLGLPPPPEVPYDAAQMTPMARSFYAESKRVRNDRIKDRLGIRLIHPDYRAGLRALLAAEG</sequence>
<accession>A0A285CQ98</accession>
<dbReference type="Pfam" id="PF01370">
    <property type="entry name" value="Epimerase"/>
    <property type="match status" value="1"/>
</dbReference>
<dbReference type="Proteomes" id="UP000219467">
    <property type="component" value="Unassembled WGS sequence"/>
</dbReference>
<evidence type="ECO:0000313" key="3">
    <source>
        <dbReference type="EMBL" id="SNX69750.1"/>
    </source>
</evidence>
<feature type="domain" description="NAD-dependent epimerase/dehydratase" evidence="2">
    <location>
        <begin position="107"/>
        <end position="224"/>
    </location>
</feature>
<dbReference type="EMBL" id="OAOQ01000004">
    <property type="protein sequence ID" value="SNX69750.1"/>
    <property type="molecule type" value="Genomic_DNA"/>
</dbReference>
<gene>
    <name evidence="3" type="ORF">SAMN05878503_104198</name>
</gene>
<reference evidence="4" key="1">
    <citation type="submission" date="2017-08" db="EMBL/GenBank/DDBJ databases">
        <authorList>
            <person name="Varghese N."/>
            <person name="Submissions S."/>
        </authorList>
    </citation>
    <scope>NUCLEOTIDE SEQUENCE [LARGE SCALE GENOMIC DNA]</scope>
    <source>
        <strain evidence="4">JA234</strain>
    </source>
</reference>
<protein>
    <submittedName>
        <fullName evidence="3">Nucleoside-diphosphate-sugar epimerase</fullName>
    </submittedName>
</protein>
<proteinExistence type="predicted"/>
<keyword evidence="4" id="KW-1185">Reference proteome</keyword>
<organism evidence="3 4">
    <name type="scientific">Cereibacter ovatus</name>
    <dbReference type="NCBI Taxonomy" id="439529"/>
    <lineage>
        <taxon>Bacteria</taxon>
        <taxon>Pseudomonadati</taxon>
        <taxon>Pseudomonadota</taxon>
        <taxon>Alphaproteobacteria</taxon>
        <taxon>Rhodobacterales</taxon>
        <taxon>Paracoccaceae</taxon>
        <taxon>Cereibacter</taxon>
    </lineage>
</organism>
<evidence type="ECO:0000256" key="1">
    <source>
        <dbReference type="ARBA" id="ARBA00023027"/>
    </source>
</evidence>
<dbReference type="PANTHER" id="PTHR43574">
    <property type="entry name" value="EPIMERASE-RELATED"/>
    <property type="match status" value="1"/>
</dbReference>
<keyword evidence="1" id="KW-0520">NAD</keyword>
<evidence type="ECO:0000259" key="2">
    <source>
        <dbReference type="Pfam" id="PF01370"/>
    </source>
</evidence>
<evidence type="ECO:0000313" key="4">
    <source>
        <dbReference type="Proteomes" id="UP000219467"/>
    </source>
</evidence>
<dbReference type="AlphaFoldDB" id="A0A285CQ98"/>